<dbReference type="InterPro" id="IPR018764">
    <property type="entry name" value="RskA_C"/>
</dbReference>
<accession>A0ABR6RMF7</accession>
<dbReference type="RefSeq" id="WP_185666132.1">
    <property type="nucleotide sequence ID" value="NZ_JABBJF010000001.1"/>
</dbReference>
<proteinExistence type="predicted"/>
<evidence type="ECO:0000313" key="3">
    <source>
        <dbReference type="EMBL" id="MBC1184310.1"/>
    </source>
</evidence>
<dbReference type="PANTHER" id="PTHR37461:SF1">
    <property type="entry name" value="ANTI-SIGMA-K FACTOR RSKA"/>
    <property type="match status" value="1"/>
</dbReference>
<evidence type="ECO:0000313" key="4">
    <source>
        <dbReference type="Proteomes" id="UP000607331"/>
    </source>
</evidence>
<gene>
    <name evidence="3" type="ORF">HII27_01110</name>
</gene>
<evidence type="ECO:0000259" key="2">
    <source>
        <dbReference type="Pfam" id="PF10099"/>
    </source>
</evidence>
<feature type="domain" description="Anti-sigma K factor RskA C-terminal" evidence="2">
    <location>
        <begin position="94"/>
        <end position="216"/>
    </location>
</feature>
<protein>
    <submittedName>
        <fullName evidence="3">Anti-sigma factor</fullName>
    </submittedName>
</protein>
<sequence length="225" mass="24343">MSTEEKETLSAATYVLGLIDPLKRRQLDKRLDEDADFAAEVTRWQKAFSAIDVTSREVAPSPGLWQLIARDLVPPQTTHAASTVRNRSLFWLGWALAAALGGVVIFTQVIKPDAAPALQTIAILNDKQSERQFVVMLDKSVSTLQVSALDVTLPHDKTLQLWMIKGSAPPRSLGLITQRDGNTFKLPAEALDNQTVLAISLEPPGGSPLPGPSGPVVYQGSVRAL</sequence>
<organism evidence="3 4">
    <name type="scientific">Kluyvera sichuanensis</name>
    <dbReference type="NCBI Taxonomy" id="2725494"/>
    <lineage>
        <taxon>Bacteria</taxon>
        <taxon>Pseudomonadati</taxon>
        <taxon>Pseudomonadota</taxon>
        <taxon>Gammaproteobacteria</taxon>
        <taxon>Enterobacterales</taxon>
        <taxon>Enterobacteriaceae</taxon>
        <taxon>Kluyvera</taxon>
    </lineage>
</organism>
<dbReference type="Proteomes" id="UP000607331">
    <property type="component" value="Unassembled WGS sequence"/>
</dbReference>
<feature type="transmembrane region" description="Helical" evidence="1">
    <location>
        <begin position="89"/>
        <end position="110"/>
    </location>
</feature>
<comment type="caution">
    <text evidence="3">The sequence shown here is derived from an EMBL/GenBank/DDBJ whole genome shotgun (WGS) entry which is preliminary data.</text>
</comment>
<dbReference type="InterPro" id="IPR051474">
    <property type="entry name" value="Anti-sigma-K/W_factor"/>
</dbReference>
<keyword evidence="1" id="KW-0472">Membrane</keyword>
<keyword evidence="4" id="KW-1185">Reference proteome</keyword>
<reference evidence="3 4" key="1">
    <citation type="submission" date="2020-04" db="EMBL/GenBank/DDBJ databases">
        <title>The draft genome of Kluyvera sichuanensis strain SCKS090646.</title>
        <authorList>
            <person name="Wei L."/>
            <person name="Liu L."/>
            <person name="Feng Y."/>
            <person name="Zong Z."/>
        </authorList>
    </citation>
    <scope>NUCLEOTIDE SEQUENCE [LARGE SCALE GENOMIC DNA]</scope>
    <source>
        <strain evidence="3 4">090646</strain>
    </source>
</reference>
<dbReference type="Pfam" id="PF10099">
    <property type="entry name" value="RskA_C"/>
    <property type="match status" value="1"/>
</dbReference>
<dbReference type="EMBL" id="JABBJF010000001">
    <property type="protein sequence ID" value="MBC1184310.1"/>
    <property type="molecule type" value="Genomic_DNA"/>
</dbReference>
<name>A0ABR6RMF7_9ENTR</name>
<keyword evidence="1" id="KW-0812">Transmembrane</keyword>
<evidence type="ECO:0000256" key="1">
    <source>
        <dbReference type="SAM" id="Phobius"/>
    </source>
</evidence>
<keyword evidence="1" id="KW-1133">Transmembrane helix</keyword>
<dbReference type="PANTHER" id="PTHR37461">
    <property type="entry name" value="ANTI-SIGMA-K FACTOR RSKA"/>
    <property type="match status" value="1"/>
</dbReference>